<dbReference type="AlphaFoldDB" id="A0A6A6ZV85"/>
<protein>
    <submittedName>
        <fullName evidence="3">Uncharacterized protein</fullName>
    </submittedName>
</protein>
<sequence length="168" mass="18964">MSTLSQSRRSAASLASSSDASRNRLCMRSSQATSSSRHSLRRRPLVWQSPASVRCRFHVPCRKSCLDLSDGTDRRGRDRVDAAGRDFFHYCKQRSHVCDALVFCCAVWFWVNGIALGRLQLRALWGSAVSILLIVGKCMNSMLSLICRCVRGPIRLPLWDTRWCGRIS</sequence>
<accession>A0A6A6ZV85</accession>
<feature type="non-terminal residue" evidence="3">
    <location>
        <position position="168"/>
    </location>
</feature>
<evidence type="ECO:0000313" key="3">
    <source>
        <dbReference type="EMBL" id="KAF2824971.1"/>
    </source>
</evidence>
<keyword evidence="2" id="KW-0812">Transmembrane</keyword>
<reference evidence="3" key="1">
    <citation type="journal article" date="2020" name="Stud. Mycol.">
        <title>101 Dothideomycetes genomes: a test case for predicting lifestyles and emergence of pathogens.</title>
        <authorList>
            <person name="Haridas S."/>
            <person name="Albert R."/>
            <person name="Binder M."/>
            <person name="Bloem J."/>
            <person name="Labutti K."/>
            <person name="Salamov A."/>
            <person name="Andreopoulos B."/>
            <person name="Baker S."/>
            <person name="Barry K."/>
            <person name="Bills G."/>
            <person name="Bluhm B."/>
            <person name="Cannon C."/>
            <person name="Castanera R."/>
            <person name="Culley D."/>
            <person name="Daum C."/>
            <person name="Ezra D."/>
            <person name="Gonzalez J."/>
            <person name="Henrissat B."/>
            <person name="Kuo A."/>
            <person name="Liang C."/>
            <person name="Lipzen A."/>
            <person name="Lutzoni F."/>
            <person name="Magnuson J."/>
            <person name="Mondo S."/>
            <person name="Nolan M."/>
            <person name="Ohm R."/>
            <person name="Pangilinan J."/>
            <person name="Park H.-J."/>
            <person name="Ramirez L."/>
            <person name="Alfaro M."/>
            <person name="Sun H."/>
            <person name="Tritt A."/>
            <person name="Yoshinaga Y."/>
            <person name="Zwiers L.-H."/>
            <person name="Turgeon B."/>
            <person name="Goodwin S."/>
            <person name="Spatafora J."/>
            <person name="Crous P."/>
            <person name="Grigoriev I."/>
        </authorList>
    </citation>
    <scope>NUCLEOTIDE SEQUENCE</scope>
    <source>
        <strain evidence="3">CBS 113818</strain>
    </source>
</reference>
<evidence type="ECO:0000256" key="1">
    <source>
        <dbReference type="SAM" id="MobiDB-lite"/>
    </source>
</evidence>
<organism evidence="3 4">
    <name type="scientific">Ophiobolus disseminans</name>
    <dbReference type="NCBI Taxonomy" id="1469910"/>
    <lineage>
        <taxon>Eukaryota</taxon>
        <taxon>Fungi</taxon>
        <taxon>Dikarya</taxon>
        <taxon>Ascomycota</taxon>
        <taxon>Pezizomycotina</taxon>
        <taxon>Dothideomycetes</taxon>
        <taxon>Pleosporomycetidae</taxon>
        <taxon>Pleosporales</taxon>
        <taxon>Pleosporineae</taxon>
        <taxon>Phaeosphaeriaceae</taxon>
        <taxon>Ophiobolus</taxon>
    </lineage>
</organism>
<name>A0A6A6ZV85_9PLEO</name>
<keyword evidence="2" id="KW-1133">Transmembrane helix</keyword>
<keyword evidence="4" id="KW-1185">Reference proteome</keyword>
<evidence type="ECO:0000313" key="4">
    <source>
        <dbReference type="Proteomes" id="UP000799424"/>
    </source>
</evidence>
<feature type="transmembrane region" description="Helical" evidence="2">
    <location>
        <begin position="97"/>
        <end position="117"/>
    </location>
</feature>
<keyword evidence="2" id="KW-0472">Membrane</keyword>
<evidence type="ECO:0000256" key="2">
    <source>
        <dbReference type="SAM" id="Phobius"/>
    </source>
</evidence>
<gene>
    <name evidence="3" type="ORF">CC86DRAFT_49213</name>
</gene>
<proteinExistence type="predicted"/>
<dbReference type="Proteomes" id="UP000799424">
    <property type="component" value="Unassembled WGS sequence"/>
</dbReference>
<feature type="transmembrane region" description="Helical" evidence="2">
    <location>
        <begin position="123"/>
        <end position="146"/>
    </location>
</feature>
<feature type="region of interest" description="Disordered" evidence="1">
    <location>
        <begin position="1"/>
        <end position="37"/>
    </location>
</feature>
<dbReference type="EMBL" id="MU006229">
    <property type="protein sequence ID" value="KAF2824971.1"/>
    <property type="molecule type" value="Genomic_DNA"/>
</dbReference>